<evidence type="ECO:0000313" key="1">
    <source>
        <dbReference type="EMBL" id="MBU3032265.1"/>
    </source>
</evidence>
<accession>A0ABS6ANU3</accession>
<keyword evidence="2" id="KW-1185">Reference proteome</keyword>
<dbReference type="Proteomes" id="UP001166191">
    <property type="component" value="Unassembled WGS sequence"/>
</dbReference>
<dbReference type="RefSeq" id="WP_216034852.1">
    <property type="nucleotide sequence ID" value="NZ_JAHKNG010000069.1"/>
</dbReference>
<dbReference type="EMBL" id="JAHKNG010000069">
    <property type="protein sequence ID" value="MBU3032265.1"/>
    <property type="molecule type" value="Genomic_DNA"/>
</dbReference>
<proteinExistence type="predicted"/>
<sequence length="278" mass="30978">MALSHHDEIQGTARQPAIGAIYARWTLDCISESARAVALDFTRRPRQYKRVPEQTALAIEELWYAYGNAPGFPDRDQRSMICVPLVGPCATKEDDMDSQFRKSAASLRDRAWDFSNRQVTTGEDNLRRAFLDDLIPFRSYLESMQENAVVNNGARQLDKLFQTSVGILKDDMVASVFGRPAPTIADWPLGNSFDETGSRLMEEISLALDGDKPKMTQSRFLVLQRIAFHGAKTIANALTQDLEPGDPEKADPLIGTAYSWKTAIDALGSKPAEARKPR</sequence>
<gene>
    <name evidence="1" type="ORF">KNW02_19445</name>
</gene>
<comment type="caution">
    <text evidence="1">The sequence shown here is derived from an EMBL/GenBank/DDBJ whole genome shotgun (WGS) entry which is preliminary data.</text>
</comment>
<protein>
    <submittedName>
        <fullName evidence="1">Uncharacterized protein</fullName>
    </submittedName>
</protein>
<organism evidence="1 2">
    <name type="scientific">Paracoccus marinaquae</name>
    <dbReference type="NCBI Taxonomy" id="2841926"/>
    <lineage>
        <taxon>Bacteria</taxon>
        <taxon>Pseudomonadati</taxon>
        <taxon>Pseudomonadota</taxon>
        <taxon>Alphaproteobacteria</taxon>
        <taxon>Rhodobacterales</taxon>
        <taxon>Paracoccaceae</taxon>
        <taxon>Paracoccus</taxon>
    </lineage>
</organism>
<reference evidence="1" key="1">
    <citation type="submission" date="2021-06" db="EMBL/GenBank/DDBJ databases">
        <title>Paracoccus bacterium XHP0099 sp. nov., isolated from the surface waters of the Yellow Sea.</title>
        <authorList>
            <person name="Xue H."/>
            <person name="Zhang D."/>
        </authorList>
    </citation>
    <scope>NUCLEOTIDE SEQUENCE</scope>
    <source>
        <strain evidence="1">XHP0099</strain>
    </source>
</reference>
<name>A0ABS6ANU3_9RHOB</name>
<evidence type="ECO:0000313" key="2">
    <source>
        <dbReference type="Proteomes" id="UP001166191"/>
    </source>
</evidence>